<keyword evidence="2" id="KW-0732">Signal</keyword>
<evidence type="ECO:0000313" key="6">
    <source>
        <dbReference type="Proteomes" id="UP001500220"/>
    </source>
</evidence>
<dbReference type="Proteomes" id="UP000597989">
    <property type="component" value="Unassembled WGS sequence"/>
</dbReference>
<dbReference type="EMBL" id="BMMT01000001">
    <property type="protein sequence ID" value="GGI70006.1"/>
    <property type="molecule type" value="Genomic_DNA"/>
</dbReference>
<sequence length="83" mass="8410">MTRLSASTGVLPLVTSIAVAAALSGGAVLAVLQSGCDDPGYYRTHDGVVELIGGCLEPGDLPVRPRHPVNVPHPAGTDPSIQP</sequence>
<name>A0A917JIJ3_9PSEU</name>
<reference evidence="3" key="4">
    <citation type="submission" date="2023-12" db="EMBL/GenBank/DDBJ databases">
        <authorList>
            <person name="Sun Q."/>
            <person name="Inoue M."/>
        </authorList>
    </citation>
    <scope>NUCLEOTIDE SEQUENCE</scope>
    <source>
        <strain evidence="3">JCM 10664</strain>
    </source>
</reference>
<proteinExistence type="predicted"/>
<feature type="region of interest" description="Disordered" evidence="1">
    <location>
        <begin position="63"/>
        <end position="83"/>
    </location>
</feature>
<dbReference type="RefSeq" id="WP_188984698.1">
    <property type="nucleotide sequence ID" value="NZ_BAAAHC010000005.1"/>
</dbReference>
<evidence type="ECO:0000256" key="1">
    <source>
        <dbReference type="SAM" id="MobiDB-lite"/>
    </source>
</evidence>
<protein>
    <recommendedName>
        <fullName evidence="7">Secreted protein</fullName>
    </recommendedName>
</protein>
<organism evidence="4 5">
    <name type="scientific">Saccharopolyspora thermophila</name>
    <dbReference type="NCBI Taxonomy" id="89367"/>
    <lineage>
        <taxon>Bacteria</taxon>
        <taxon>Bacillati</taxon>
        <taxon>Actinomycetota</taxon>
        <taxon>Actinomycetes</taxon>
        <taxon>Pseudonocardiales</taxon>
        <taxon>Pseudonocardiaceae</taxon>
        <taxon>Saccharopolyspora</taxon>
    </lineage>
</organism>
<dbReference type="EMBL" id="BAAAHC010000005">
    <property type="protein sequence ID" value="GAA0513192.1"/>
    <property type="molecule type" value="Genomic_DNA"/>
</dbReference>
<reference evidence="3 6" key="2">
    <citation type="journal article" date="2019" name="Int. J. Syst. Evol. Microbiol.">
        <title>The Global Catalogue of Microorganisms (GCM) 10K type strain sequencing project: providing services to taxonomists for standard genome sequencing and annotation.</title>
        <authorList>
            <consortium name="The Broad Institute Genomics Platform"/>
            <consortium name="The Broad Institute Genome Sequencing Center for Infectious Disease"/>
            <person name="Wu L."/>
            <person name="Ma J."/>
        </authorList>
    </citation>
    <scope>NUCLEOTIDE SEQUENCE [LARGE SCALE GENOMIC DNA]</scope>
    <source>
        <strain evidence="3 6">JCM 10664</strain>
    </source>
</reference>
<comment type="caution">
    <text evidence="4">The sequence shown here is derived from an EMBL/GenBank/DDBJ whole genome shotgun (WGS) entry which is preliminary data.</text>
</comment>
<feature type="chain" id="PRO_5044694756" description="Secreted protein" evidence="2">
    <location>
        <begin position="22"/>
        <end position="83"/>
    </location>
</feature>
<evidence type="ECO:0008006" key="7">
    <source>
        <dbReference type="Google" id="ProtNLM"/>
    </source>
</evidence>
<evidence type="ECO:0000313" key="5">
    <source>
        <dbReference type="Proteomes" id="UP000597989"/>
    </source>
</evidence>
<keyword evidence="6" id="KW-1185">Reference proteome</keyword>
<reference evidence="4 5" key="1">
    <citation type="journal article" date="2014" name="Int. J. Syst. Evol. Microbiol.">
        <title>Complete genome sequence of Corynebacterium casei LMG S-19264T (=DSM 44701T), isolated from a smear-ripened cheese.</title>
        <authorList>
            <consortium name="US DOE Joint Genome Institute (JGI-PGF)"/>
            <person name="Walter F."/>
            <person name="Albersmeier A."/>
            <person name="Kalinowski J."/>
            <person name="Ruckert C."/>
        </authorList>
    </citation>
    <scope>NUCLEOTIDE SEQUENCE [LARGE SCALE GENOMIC DNA]</scope>
    <source>
        <strain evidence="4 5">CGMCC 4.7206</strain>
    </source>
</reference>
<gene>
    <name evidence="3" type="ORF">GCM10009545_14100</name>
    <name evidence="4" type="ORF">GCM10011581_03810</name>
</gene>
<evidence type="ECO:0000313" key="3">
    <source>
        <dbReference type="EMBL" id="GAA0513192.1"/>
    </source>
</evidence>
<evidence type="ECO:0000256" key="2">
    <source>
        <dbReference type="SAM" id="SignalP"/>
    </source>
</evidence>
<dbReference type="Proteomes" id="UP001500220">
    <property type="component" value="Unassembled WGS sequence"/>
</dbReference>
<feature type="signal peptide" evidence="2">
    <location>
        <begin position="1"/>
        <end position="21"/>
    </location>
</feature>
<reference evidence="4" key="3">
    <citation type="submission" date="2020-09" db="EMBL/GenBank/DDBJ databases">
        <authorList>
            <person name="Sun Q."/>
            <person name="Zhou Y."/>
        </authorList>
    </citation>
    <scope>NUCLEOTIDE SEQUENCE</scope>
    <source>
        <strain evidence="4">CGMCC 4.7206</strain>
    </source>
</reference>
<dbReference type="AlphaFoldDB" id="A0A917JIJ3"/>
<accession>A0A917JIJ3</accession>
<evidence type="ECO:0000313" key="4">
    <source>
        <dbReference type="EMBL" id="GGI70006.1"/>
    </source>
</evidence>